<reference evidence="2 3" key="1">
    <citation type="submission" date="2013-12" db="EMBL/GenBank/DDBJ databases">
        <authorList>
            <person name="Zelazny A."/>
            <person name="Olivier K."/>
            <person name="Holland S."/>
            <person name="Lenaerts A."/>
            <person name="Ordway D."/>
            <person name="DeGroote M.A."/>
            <person name="Parker T."/>
            <person name="Sizemore C."/>
            <person name="Tallon L.J."/>
            <person name="Sadzewicz L.K."/>
            <person name="Sengamalay N."/>
            <person name="Fraser C.M."/>
            <person name="Hine E."/>
            <person name="Shefchek K.A."/>
            <person name="Das S.P."/>
            <person name="Tettelin H."/>
        </authorList>
    </citation>
    <scope>NUCLEOTIDE SEQUENCE [LARGE SCALE GENOMIC DNA]</scope>
    <source>
        <strain evidence="2 3">1956</strain>
    </source>
</reference>
<dbReference type="AlphaFoldDB" id="X8CL89"/>
<proteinExistence type="predicted"/>
<feature type="compositionally biased region" description="Basic and acidic residues" evidence="1">
    <location>
        <begin position="28"/>
        <end position="38"/>
    </location>
</feature>
<accession>X8CL89</accession>
<evidence type="ECO:0000256" key="1">
    <source>
        <dbReference type="SAM" id="MobiDB-lite"/>
    </source>
</evidence>
<sequence length="38" mass="4558">MNLRRRHADRARRQFTLKAVSSHSRLRLGAERRAGDRR</sequence>
<feature type="region of interest" description="Disordered" evidence="1">
    <location>
        <begin position="1"/>
        <end position="38"/>
    </location>
</feature>
<feature type="compositionally biased region" description="Basic residues" evidence="1">
    <location>
        <begin position="1"/>
        <end position="15"/>
    </location>
</feature>
<gene>
    <name evidence="2" type="ORF">I550_4372</name>
</gene>
<name>X8CL89_MYCIT</name>
<protein>
    <submittedName>
        <fullName evidence="2">Uncharacterized protein</fullName>
    </submittedName>
</protein>
<evidence type="ECO:0000313" key="3">
    <source>
        <dbReference type="Proteomes" id="UP000020825"/>
    </source>
</evidence>
<organism evidence="2 3">
    <name type="scientific">Mycobacterium intracellulare 1956</name>
    <dbReference type="NCBI Taxonomy" id="1299331"/>
    <lineage>
        <taxon>Bacteria</taxon>
        <taxon>Bacillati</taxon>
        <taxon>Actinomycetota</taxon>
        <taxon>Actinomycetes</taxon>
        <taxon>Mycobacteriales</taxon>
        <taxon>Mycobacteriaceae</taxon>
        <taxon>Mycobacterium</taxon>
        <taxon>Mycobacterium avium complex (MAC)</taxon>
    </lineage>
</organism>
<dbReference type="EMBL" id="JAOG01000002">
    <property type="protein sequence ID" value="EUA56213.1"/>
    <property type="molecule type" value="Genomic_DNA"/>
</dbReference>
<evidence type="ECO:0000313" key="2">
    <source>
        <dbReference type="EMBL" id="EUA56213.1"/>
    </source>
</evidence>
<dbReference type="PATRIC" id="fig|1299331.3.peg.4266"/>
<comment type="caution">
    <text evidence="2">The sequence shown here is derived from an EMBL/GenBank/DDBJ whole genome shotgun (WGS) entry which is preliminary data.</text>
</comment>
<dbReference type="Proteomes" id="UP000020825">
    <property type="component" value="Unassembled WGS sequence"/>
</dbReference>